<dbReference type="InterPro" id="IPR000629">
    <property type="entry name" value="RNA-helicase_DEAD-box_CS"/>
</dbReference>
<sequence length="633" mass="72059">MKTFEELGVSEEIRRAIEELGFEQPMPVQEAVIPYLLGNGNDVIALAQTGTGKTAAYGIPVLQKVDPTQKETQALILSPTRELCLQIADDLSDFSKYIDGLHVAAVYGGASIEMQSRQLRKGAQIIVATPGRLIDLMKRGVAKLDTVNNVVLDEADEMLNMGFSESINAIFEGVPSDRNTLLFSATMSREIEKIAKSYLHDYKEIVVGSRNEGAEKVNHIYYMVHAKDKYLALKRIVDYYPSIFAIIFCRTKVETQEIADKLIRDGYNAEALHGDLSQQQRDLTMQKFRQHNVQFLVATDVAARGLDVDDLTHVINYGLPDDIESYTHRSGRTGRAGKKGTSISIIHTRERYKVKAIEKIIQKEFVDGTLPAAKDICSKQLYKVMDQILKVDVNEEEIEPFLKDIYRHFEYIDKEDIIKKIISMTFNRFLEYYANAPEIEKPSGKRSDREGERGSRSSRGERTRKAPRTPEAGYKRLFINLGKDDGFYPGEVMQFINKNVHGRQEVGHIDLLGKFSYIEVPEKDANKVMKALNGSTYKKREVRCNDAEEGGHGRASRSNGERRGKRNDDETNSRRSNSNRQERNNKPKRNARTQQETATTGDWRQFFQHDTKLKGEIPDFSEEGWARRKPKKK</sequence>
<feature type="region of interest" description="Disordered" evidence="8">
    <location>
        <begin position="440"/>
        <end position="469"/>
    </location>
</feature>
<dbReference type="InterPro" id="IPR044742">
    <property type="entry name" value="DEAD/DEAH_RhlB"/>
</dbReference>
<dbReference type="GO" id="GO:0016787">
    <property type="term" value="F:hydrolase activity"/>
    <property type="evidence" value="ECO:0007669"/>
    <property type="project" value="UniProtKB-KW"/>
</dbReference>
<evidence type="ECO:0000256" key="1">
    <source>
        <dbReference type="ARBA" id="ARBA00022741"/>
    </source>
</evidence>
<dbReference type="InterPro" id="IPR012677">
    <property type="entry name" value="Nucleotide-bd_a/b_plait_sf"/>
</dbReference>
<dbReference type="Pfam" id="PF00271">
    <property type="entry name" value="Helicase_C"/>
    <property type="match status" value="1"/>
</dbReference>
<dbReference type="PROSITE" id="PS00039">
    <property type="entry name" value="DEAD_ATP_HELICASE"/>
    <property type="match status" value="1"/>
</dbReference>
<dbReference type="SMART" id="SM00490">
    <property type="entry name" value="HELICc"/>
    <property type="match status" value="1"/>
</dbReference>
<dbReference type="InterPro" id="IPR014014">
    <property type="entry name" value="RNA_helicase_DEAD_Q_motif"/>
</dbReference>
<keyword evidence="1 7" id="KW-0547">Nucleotide-binding</keyword>
<evidence type="ECO:0000313" key="13">
    <source>
        <dbReference type="Proteomes" id="UP000229102"/>
    </source>
</evidence>
<feature type="domain" description="Helicase ATP-binding" evidence="9">
    <location>
        <begin position="34"/>
        <end position="205"/>
    </location>
</feature>
<dbReference type="PROSITE" id="PS51194">
    <property type="entry name" value="HELICASE_CTER"/>
    <property type="match status" value="1"/>
</dbReference>
<gene>
    <name evidence="12" type="ORF">CTM53_08150</name>
</gene>
<evidence type="ECO:0000313" key="12">
    <source>
        <dbReference type="EMBL" id="PJI20783.1"/>
    </source>
</evidence>
<dbReference type="Pfam" id="PF03880">
    <property type="entry name" value="DbpA"/>
    <property type="match status" value="1"/>
</dbReference>
<keyword evidence="3 7" id="KW-0347">Helicase</keyword>
<dbReference type="PROSITE" id="PS51192">
    <property type="entry name" value="HELICASE_ATP_BIND_1"/>
    <property type="match status" value="1"/>
</dbReference>
<reference evidence="12 13" key="1">
    <citation type="submission" date="2017-11" db="EMBL/GenBank/DDBJ databases">
        <title>Genome sequencing of Prevotella intermedia KCOM 2698.</title>
        <authorList>
            <person name="Kook J.-K."/>
            <person name="Park S.-N."/>
            <person name="Lim Y.K."/>
        </authorList>
    </citation>
    <scope>NUCLEOTIDE SEQUENCE [LARGE SCALE GENOMIC DNA]</scope>
    <source>
        <strain evidence="12 13">KCOM 2698</strain>
    </source>
</reference>
<dbReference type="CDD" id="cd18787">
    <property type="entry name" value="SF2_C_DEAD"/>
    <property type="match status" value="1"/>
</dbReference>
<dbReference type="Proteomes" id="UP000229102">
    <property type="component" value="Unassembled WGS sequence"/>
</dbReference>
<dbReference type="InterPro" id="IPR014001">
    <property type="entry name" value="Helicase_ATP-bd"/>
</dbReference>
<organism evidence="12 13">
    <name type="scientific">Prevotella intermedia</name>
    <dbReference type="NCBI Taxonomy" id="28131"/>
    <lineage>
        <taxon>Bacteria</taxon>
        <taxon>Pseudomonadati</taxon>
        <taxon>Bacteroidota</taxon>
        <taxon>Bacteroidia</taxon>
        <taxon>Bacteroidales</taxon>
        <taxon>Prevotellaceae</taxon>
        <taxon>Prevotella</taxon>
    </lineage>
</organism>
<dbReference type="CDD" id="cd12252">
    <property type="entry name" value="RRM_DbpA"/>
    <property type="match status" value="1"/>
</dbReference>
<evidence type="ECO:0000259" key="9">
    <source>
        <dbReference type="PROSITE" id="PS51192"/>
    </source>
</evidence>
<dbReference type="PANTHER" id="PTHR47959">
    <property type="entry name" value="ATP-DEPENDENT RNA HELICASE RHLE-RELATED"/>
    <property type="match status" value="1"/>
</dbReference>
<evidence type="ECO:0000259" key="11">
    <source>
        <dbReference type="PROSITE" id="PS51195"/>
    </source>
</evidence>
<dbReference type="Pfam" id="PF00270">
    <property type="entry name" value="DEAD"/>
    <property type="match status" value="1"/>
</dbReference>
<evidence type="ECO:0000256" key="5">
    <source>
        <dbReference type="ARBA" id="ARBA00038437"/>
    </source>
</evidence>
<dbReference type="SMART" id="SM00487">
    <property type="entry name" value="DEXDc"/>
    <property type="match status" value="1"/>
</dbReference>
<feature type="domain" description="DEAD-box RNA helicase Q" evidence="11">
    <location>
        <begin position="2"/>
        <end position="30"/>
    </location>
</feature>
<feature type="region of interest" description="Disordered" evidence="8">
    <location>
        <begin position="543"/>
        <end position="633"/>
    </location>
</feature>
<comment type="caution">
    <text evidence="12">The sequence shown here is derived from an EMBL/GenBank/DDBJ whole genome shotgun (WGS) entry which is preliminary data.</text>
</comment>
<feature type="compositionally biased region" description="Basic and acidic residues" evidence="8">
    <location>
        <begin position="440"/>
        <end position="464"/>
    </location>
</feature>
<dbReference type="PANTHER" id="PTHR47959:SF13">
    <property type="entry name" value="ATP-DEPENDENT RNA HELICASE RHLE"/>
    <property type="match status" value="1"/>
</dbReference>
<dbReference type="AlphaFoldDB" id="A0AAJ3RUL7"/>
<accession>A0AAJ3RUL7</accession>
<dbReference type="GO" id="GO:0005829">
    <property type="term" value="C:cytosol"/>
    <property type="evidence" value="ECO:0007669"/>
    <property type="project" value="TreeGrafter"/>
</dbReference>
<feature type="short sequence motif" description="Q motif" evidence="6">
    <location>
        <begin position="2"/>
        <end position="30"/>
    </location>
</feature>
<dbReference type="InterPro" id="IPR027417">
    <property type="entry name" value="P-loop_NTPase"/>
</dbReference>
<keyword evidence="2 7" id="KW-0378">Hydrolase</keyword>
<proteinExistence type="inferred from homology"/>
<dbReference type="EMBL" id="PENF01000001">
    <property type="protein sequence ID" value="PJI20783.1"/>
    <property type="molecule type" value="Genomic_DNA"/>
</dbReference>
<keyword evidence="4 7" id="KW-0067">ATP-binding</keyword>
<dbReference type="RefSeq" id="WP_099983494.1">
    <property type="nucleotide sequence ID" value="NZ_CP024697.1"/>
</dbReference>
<feature type="compositionally biased region" description="Polar residues" evidence="8">
    <location>
        <begin position="592"/>
        <end position="602"/>
    </location>
</feature>
<dbReference type="CDD" id="cd00268">
    <property type="entry name" value="DEADc"/>
    <property type="match status" value="1"/>
</dbReference>
<dbReference type="InterPro" id="IPR011545">
    <property type="entry name" value="DEAD/DEAH_box_helicase_dom"/>
</dbReference>
<feature type="compositionally biased region" description="Basic and acidic residues" evidence="8">
    <location>
        <begin position="607"/>
        <end position="617"/>
    </location>
</feature>
<feature type="compositionally biased region" description="Basic and acidic residues" evidence="8">
    <location>
        <begin position="543"/>
        <end position="552"/>
    </location>
</feature>
<evidence type="ECO:0000256" key="3">
    <source>
        <dbReference type="ARBA" id="ARBA00022806"/>
    </source>
</evidence>
<dbReference type="GO" id="GO:0003724">
    <property type="term" value="F:RNA helicase activity"/>
    <property type="evidence" value="ECO:0007669"/>
    <property type="project" value="InterPro"/>
</dbReference>
<comment type="similarity">
    <text evidence="5 7">Belongs to the DEAD box helicase family.</text>
</comment>
<dbReference type="Gene3D" id="3.40.50.300">
    <property type="entry name" value="P-loop containing nucleotide triphosphate hydrolases"/>
    <property type="match status" value="2"/>
</dbReference>
<protein>
    <submittedName>
        <fullName evidence="12">ATP-dependent RNA helicase</fullName>
    </submittedName>
</protein>
<feature type="domain" description="Helicase C-terminal" evidence="10">
    <location>
        <begin position="235"/>
        <end position="377"/>
    </location>
</feature>
<evidence type="ECO:0000256" key="7">
    <source>
        <dbReference type="RuleBase" id="RU000492"/>
    </source>
</evidence>
<feature type="compositionally biased region" description="Basic and acidic residues" evidence="8">
    <location>
        <begin position="559"/>
        <end position="573"/>
    </location>
</feature>
<evidence type="ECO:0000259" key="10">
    <source>
        <dbReference type="PROSITE" id="PS51194"/>
    </source>
</evidence>
<evidence type="ECO:0000256" key="8">
    <source>
        <dbReference type="SAM" id="MobiDB-lite"/>
    </source>
</evidence>
<evidence type="ECO:0000256" key="4">
    <source>
        <dbReference type="ARBA" id="ARBA00022840"/>
    </source>
</evidence>
<dbReference type="InterPro" id="IPR050079">
    <property type="entry name" value="DEAD_box_RNA_helicase"/>
</dbReference>
<dbReference type="InterPro" id="IPR005580">
    <property type="entry name" value="DbpA/CsdA_RNA-bd_dom"/>
</dbReference>
<dbReference type="SUPFAM" id="SSF52540">
    <property type="entry name" value="P-loop containing nucleoside triphosphate hydrolases"/>
    <property type="match status" value="1"/>
</dbReference>
<dbReference type="Gene3D" id="3.30.70.330">
    <property type="match status" value="1"/>
</dbReference>
<name>A0AAJ3RUL7_PREIN</name>
<evidence type="ECO:0000256" key="6">
    <source>
        <dbReference type="PROSITE-ProRule" id="PRU00552"/>
    </source>
</evidence>
<dbReference type="GO" id="GO:0003676">
    <property type="term" value="F:nucleic acid binding"/>
    <property type="evidence" value="ECO:0007669"/>
    <property type="project" value="InterPro"/>
</dbReference>
<dbReference type="InterPro" id="IPR001650">
    <property type="entry name" value="Helicase_C-like"/>
</dbReference>
<dbReference type="GO" id="GO:0005524">
    <property type="term" value="F:ATP binding"/>
    <property type="evidence" value="ECO:0007669"/>
    <property type="project" value="UniProtKB-KW"/>
</dbReference>
<dbReference type="PROSITE" id="PS51195">
    <property type="entry name" value="Q_MOTIF"/>
    <property type="match status" value="1"/>
</dbReference>
<evidence type="ECO:0000256" key="2">
    <source>
        <dbReference type="ARBA" id="ARBA00022801"/>
    </source>
</evidence>